<reference evidence="1 2" key="1">
    <citation type="submission" date="2011-09" db="EMBL/GenBank/DDBJ databases">
        <authorList>
            <person name="Weinstock G."/>
            <person name="Sodergren E."/>
            <person name="Clifton S."/>
            <person name="Fulton L."/>
            <person name="Fulton B."/>
            <person name="Courtney L."/>
            <person name="Fronick C."/>
            <person name="Harrison M."/>
            <person name="Strong C."/>
            <person name="Farmer C."/>
            <person name="Delahaunty K."/>
            <person name="Markovic C."/>
            <person name="Hall O."/>
            <person name="Minx P."/>
            <person name="Tomlinson C."/>
            <person name="Mitreva M."/>
            <person name="Hou S."/>
            <person name="Chen J."/>
            <person name="Wollam A."/>
            <person name="Pepin K.H."/>
            <person name="Johnson M."/>
            <person name="Bhonagiri V."/>
            <person name="Zhang X."/>
            <person name="Suruliraj S."/>
            <person name="Warren W."/>
            <person name="Chinwalla A."/>
            <person name="Mardis E.R."/>
            <person name="Wilson R.K."/>
        </authorList>
    </citation>
    <scope>NUCLEOTIDE SEQUENCE [LARGE SCALE GENOMIC DNA]</scope>
    <source>
        <strain evidence="1 2">F0435</strain>
    </source>
</reference>
<accession>H1LFY2</accession>
<name>H1LFY2_9LACO</name>
<evidence type="ECO:0000313" key="2">
    <source>
        <dbReference type="Proteomes" id="UP000005025"/>
    </source>
</evidence>
<organism evidence="1 2">
    <name type="scientific">Lentilactobacillus kisonensis F0435</name>
    <dbReference type="NCBI Taxonomy" id="797516"/>
    <lineage>
        <taxon>Bacteria</taxon>
        <taxon>Bacillati</taxon>
        <taxon>Bacillota</taxon>
        <taxon>Bacilli</taxon>
        <taxon>Lactobacillales</taxon>
        <taxon>Lactobacillaceae</taxon>
        <taxon>Lentilactobacillus</taxon>
    </lineage>
</organism>
<proteinExistence type="predicted"/>
<dbReference type="STRING" id="797516.HMPREF9104_01508"/>
<dbReference type="OrthoDB" id="2255965at2"/>
<sequence>MTSITIQNSTKLASLNLGEMVTDSAQPKIKNVDYTYSLTAVQSGNGLSLQSNFNDVNISVNVPSTFALNAEKTQRYIAHYSGLNSASVQVAQPGGVGTPIVFSTKDGASFNSNQSLFFIGSYGESTANGTQTFDIGKATYSKNFGIVTAPIALDNGAESKLTAKTSSLNGMITFDGTSNKLNETVADTGTKAVVSTVYLANNQSKLVIGNKLSNVLNNFGITVTGTQPLNATMEMALPDSVESTGLYIPLLTKAYRSWASGDSYDVKINFTDGTSKEFKDVKEGTTLSTLPQTGSVNTTTMFNLPVGASVKSYDITPNFTLNPGDMLYSKRNAGGELDNALPTENDVQATSFSTLGYVKDGVADQSKVPFVLTTTDNDTGKVVDSITQSATALASAPISLDVTPNNTAPLNPTQQFNVLIGDGTKAAYTNPNLNANGFFVNNQPNTNYDPTVVNNPSAKDGNDMPGYNGVGLTKKDPVFYVTVPKQTQIVPQANGQIFTQKGAGWNGITSTPKVTKLTNADGQLVYKIDYTGTGIEWNPSSMALSMQFQVNADAITDLQSFQNTESVTDIYNGISYDVPSATKGGKDGESTSVVMLAGNDTDSNGNSFSSLFNQGNAQNLFTTLTDSEGNTTKVSGLSSFNGWGSNGLGATLGSNFGDLLLISAPQSMILSGAIQDNQSFGSNYSANGVNNPMKNDAQSIRLRLANNTANIATNVGGVLNLPTEVTKNDGDTPGKFALQLTGKATEGKSTLGSTTTLYSTGRVTLSARWQVRDG</sequence>
<dbReference type="PATRIC" id="fig|797516.3.peg.1345"/>
<protein>
    <submittedName>
        <fullName evidence="1">Uncharacterized protein</fullName>
    </submittedName>
</protein>
<dbReference type="RefSeq" id="WP_008856683.1">
    <property type="nucleotide sequence ID" value="NZ_JH591037.1"/>
</dbReference>
<dbReference type="Proteomes" id="UP000005025">
    <property type="component" value="Unassembled WGS sequence"/>
</dbReference>
<dbReference type="AlphaFoldDB" id="H1LFY2"/>
<evidence type="ECO:0000313" key="1">
    <source>
        <dbReference type="EMBL" id="EHO51409.1"/>
    </source>
</evidence>
<dbReference type="EMBL" id="AGRJ01000142">
    <property type="protein sequence ID" value="EHO51409.1"/>
    <property type="molecule type" value="Genomic_DNA"/>
</dbReference>
<gene>
    <name evidence="1" type="ORF">HMPREF9104_01508</name>
</gene>
<comment type="caution">
    <text evidence="1">The sequence shown here is derived from an EMBL/GenBank/DDBJ whole genome shotgun (WGS) entry which is preliminary data.</text>
</comment>
<dbReference type="HOGENOM" id="CLU_361235_0_0_9"/>